<dbReference type="InterPro" id="IPR002182">
    <property type="entry name" value="NB-ARC"/>
</dbReference>
<dbReference type="InterPro" id="IPR051677">
    <property type="entry name" value="AfsR-DnrI-RedD_regulator"/>
</dbReference>
<keyword evidence="2 4" id="KW-0238">DNA-binding</keyword>
<dbReference type="InterPro" id="IPR001867">
    <property type="entry name" value="OmpR/PhoB-type_DNA-bd"/>
</dbReference>
<sequence>MTMDLRFAVLGPLRGWRGEEPLDLGRPQQQALLALLLLRQGRALSDEAIVDGLWGQAPPARPTHAMRILVSRLRPVLEPDGSPWKVLTTVSGGYALRLPPGALDAAVFEERVEAADKARAAGELSRARDLLSEALALWSGVPLLGLPGPQAEAHRARLTERRLLALEHRLELDLELGRHQRLVAELTSLSEEFPLRERLRGLLMLALYRSGRQAEALAVHAATRVLLADELGVDPGPDLTALHQAILRADPALAAPVQAPARTAPAQLPADVVDFTGRQALVGELTGLLHEGASLVISSVSGIGGVGKTALAVHVAHLVRDRYPDGQLYVDLRGVEAAPLAPAAVLAAFLRALGVSGDSIPEDLEERAALYRTTLANLRMLVVLDNAADADQVRPLLPGATASGVVITSRARLIGLNADRMIDLAALTSGEALELFTRIVGTARVAAERQAAEQVVAACACLPLAVRIAASRLAARPGWTIASLVVRLADQRRRLAELRTGDLAMEATFSLGYGQLDVGQARAFRLLAVPDGDDFSVAAAAAVLDLEDWAAEDLCESLADAGLLEAPSPGRYRYHDLLKLYARGLPEQDRDAALHRLVDFYLATARSAQSVLEPDALSTARQSPTVSPGLAFAGHPAVEGWLDAEVANLFHTTLQAASDPAVADLLYVLLYVARVHLRWEQIRQIAQTIAQAAAERGDRRSHGLARTAVAAMLIFQRSLNEGVEEGTAALALGRAMDDPVIVVENLQVLGAAAMIRRDYEAAIGHLTEALPLHRELGDVAGVGAALGILSRACLALDRQDEAVDLARQGVKLVRETRRSRDLGTRLYDLGIVLHGVGRCDEAAEAWAESLTRHRAAGDRLMEGGALFRLAECHLAAGLFDEARVRAEEAVAVNVEIDAAWEQARALTTLGKALSLLDQEESGRARLREALEIFERLDVPEAEDVRAMLWQSVGSRGPAPLST</sequence>
<dbReference type="Proteomes" id="UP001597097">
    <property type="component" value="Unassembled WGS sequence"/>
</dbReference>
<keyword evidence="3" id="KW-0804">Transcription</keyword>
<dbReference type="SMART" id="SM00028">
    <property type="entry name" value="TPR"/>
    <property type="match status" value="5"/>
</dbReference>
<dbReference type="PROSITE" id="PS51755">
    <property type="entry name" value="OMPR_PHOB"/>
    <property type="match status" value="1"/>
</dbReference>
<dbReference type="InterPro" id="IPR005158">
    <property type="entry name" value="BTAD"/>
</dbReference>
<reference evidence="7" key="1">
    <citation type="journal article" date="2019" name="Int. J. Syst. Evol. Microbiol.">
        <title>The Global Catalogue of Microorganisms (GCM) 10K type strain sequencing project: providing services to taxonomists for standard genome sequencing and annotation.</title>
        <authorList>
            <consortium name="The Broad Institute Genomics Platform"/>
            <consortium name="The Broad Institute Genome Sequencing Center for Infectious Disease"/>
            <person name="Wu L."/>
            <person name="Ma J."/>
        </authorList>
    </citation>
    <scope>NUCLEOTIDE SEQUENCE [LARGE SCALE GENOMIC DNA]</scope>
    <source>
        <strain evidence="7">CGMCC 1.15399</strain>
    </source>
</reference>
<evidence type="ECO:0000313" key="6">
    <source>
        <dbReference type="EMBL" id="MFD1540901.1"/>
    </source>
</evidence>
<keyword evidence="7" id="KW-1185">Reference proteome</keyword>
<dbReference type="SMART" id="SM01043">
    <property type="entry name" value="BTAD"/>
    <property type="match status" value="1"/>
</dbReference>
<evidence type="ECO:0000259" key="5">
    <source>
        <dbReference type="PROSITE" id="PS51755"/>
    </source>
</evidence>
<dbReference type="SMART" id="SM00862">
    <property type="entry name" value="Trans_reg_C"/>
    <property type="match status" value="1"/>
</dbReference>
<dbReference type="Pfam" id="PF03704">
    <property type="entry name" value="BTAD"/>
    <property type="match status" value="1"/>
</dbReference>
<dbReference type="RefSeq" id="WP_219532346.1">
    <property type="nucleotide sequence ID" value="NZ_JAHKRM010000014.1"/>
</dbReference>
<evidence type="ECO:0000256" key="3">
    <source>
        <dbReference type="ARBA" id="ARBA00023163"/>
    </source>
</evidence>
<dbReference type="PANTHER" id="PTHR35807">
    <property type="entry name" value="TRANSCRIPTIONAL REGULATOR REDD-RELATED"/>
    <property type="match status" value="1"/>
</dbReference>
<name>A0ABW4GF32_9ACTN</name>
<gene>
    <name evidence="6" type="ORF">ACFSJ0_27850</name>
</gene>
<dbReference type="InterPro" id="IPR019734">
    <property type="entry name" value="TPR_rpt"/>
</dbReference>
<evidence type="ECO:0000256" key="1">
    <source>
        <dbReference type="ARBA" id="ARBA00023015"/>
    </source>
</evidence>
<dbReference type="Pfam" id="PF00931">
    <property type="entry name" value="NB-ARC"/>
    <property type="match status" value="1"/>
</dbReference>
<proteinExistence type="predicted"/>
<dbReference type="Pfam" id="PF00486">
    <property type="entry name" value="Trans_reg_C"/>
    <property type="match status" value="1"/>
</dbReference>
<feature type="domain" description="OmpR/PhoB-type" evidence="5">
    <location>
        <begin position="1"/>
        <end position="98"/>
    </location>
</feature>
<dbReference type="PANTHER" id="PTHR35807:SF1">
    <property type="entry name" value="TRANSCRIPTIONAL REGULATOR REDD"/>
    <property type="match status" value="1"/>
</dbReference>
<evidence type="ECO:0000256" key="2">
    <source>
        <dbReference type="ARBA" id="ARBA00023125"/>
    </source>
</evidence>
<accession>A0ABW4GF32</accession>
<protein>
    <submittedName>
        <fullName evidence="6">BTAD domain-containing putative transcriptional regulator</fullName>
    </submittedName>
</protein>
<keyword evidence="1" id="KW-0805">Transcription regulation</keyword>
<feature type="DNA-binding region" description="OmpR/PhoB-type" evidence="4">
    <location>
        <begin position="1"/>
        <end position="98"/>
    </location>
</feature>
<dbReference type="CDD" id="cd15831">
    <property type="entry name" value="BTAD"/>
    <property type="match status" value="1"/>
</dbReference>
<evidence type="ECO:0000256" key="4">
    <source>
        <dbReference type="PROSITE-ProRule" id="PRU01091"/>
    </source>
</evidence>
<evidence type="ECO:0000313" key="7">
    <source>
        <dbReference type="Proteomes" id="UP001597097"/>
    </source>
</evidence>
<dbReference type="EMBL" id="JBHUCM010000020">
    <property type="protein sequence ID" value="MFD1540901.1"/>
    <property type="molecule type" value="Genomic_DNA"/>
</dbReference>
<comment type="caution">
    <text evidence="6">The sequence shown here is derived from an EMBL/GenBank/DDBJ whole genome shotgun (WGS) entry which is preliminary data.</text>
</comment>
<organism evidence="6 7">
    <name type="scientific">Nonomuraea guangzhouensis</name>
    <dbReference type="NCBI Taxonomy" id="1291555"/>
    <lineage>
        <taxon>Bacteria</taxon>
        <taxon>Bacillati</taxon>
        <taxon>Actinomycetota</taxon>
        <taxon>Actinomycetes</taxon>
        <taxon>Streptosporangiales</taxon>
        <taxon>Streptosporangiaceae</taxon>
        <taxon>Nonomuraea</taxon>
    </lineage>
</organism>